<dbReference type="EMBL" id="MINH01000019">
    <property type="protein sequence ID" value="POG09858.1"/>
    <property type="molecule type" value="Genomic_DNA"/>
</dbReference>
<reference evidence="1 2" key="2">
    <citation type="submission" date="2018-03" db="EMBL/GenBank/DDBJ databases">
        <title>Draft genome of Pseudomonas putida strain KH-21-114.</title>
        <authorList>
            <person name="Yoshizawa S."/>
            <person name="Khan N.H."/>
            <person name="Nishimura M."/>
            <person name="Chiura H.X."/>
            <person name="Ogura Y."/>
            <person name="Hayashi T."/>
            <person name="Kogure K."/>
        </authorList>
    </citation>
    <scope>NUCLEOTIDE SEQUENCE [LARGE SCALE GENOMIC DNA]</scope>
    <source>
        <strain evidence="1 2">KH-21-114</strain>
    </source>
</reference>
<dbReference type="Proteomes" id="UP000237230">
    <property type="component" value="Unassembled WGS sequence"/>
</dbReference>
<organism evidence="1 2">
    <name type="scientific">Pseudomonas putida</name>
    <name type="common">Arthrobacter siderocapsulatus</name>
    <dbReference type="NCBI Taxonomy" id="303"/>
    <lineage>
        <taxon>Bacteria</taxon>
        <taxon>Pseudomonadati</taxon>
        <taxon>Pseudomonadota</taxon>
        <taxon>Gammaproteobacteria</taxon>
        <taxon>Pseudomonadales</taxon>
        <taxon>Pseudomonadaceae</taxon>
        <taxon>Pseudomonas</taxon>
    </lineage>
</organism>
<accession>A0A2S3X410</accession>
<dbReference type="OrthoDB" id="7018021at2"/>
<name>A0A2S3X410_PSEPU</name>
<gene>
    <name evidence="1" type="ORF">BGP84_08975</name>
</gene>
<reference evidence="1 2" key="1">
    <citation type="submission" date="2016-08" db="EMBL/GenBank/DDBJ databases">
        <authorList>
            <person name="Seilhamer J.J."/>
        </authorList>
    </citation>
    <scope>NUCLEOTIDE SEQUENCE [LARGE SCALE GENOMIC DNA]</scope>
    <source>
        <strain evidence="1 2">KH-21-114</strain>
    </source>
</reference>
<evidence type="ECO:0000313" key="1">
    <source>
        <dbReference type="EMBL" id="POG09858.1"/>
    </source>
</evidence>
<sequence length="70" mass="7831">MSEVDEAPGTRAAFHRQHQAQAMAEAQRLLAQREAMGPGWLSWVAAQLYQLSPPPYAAMVRRELQRLAQG</sequence>
<evidence type="ECO:0000313" key="2">
    <source>
        <dbReference type="Proteomes" id="UP000237230"/>
    </source>
</evidence>
<dbReference type="AlphaFoldDB" id="A0A2S3X410"/>
<protein>
    <submittedName>
        <fullName evidence="1">Uncharacterized protein</fullName>
    </submittedName>
</protein>
<dbReference type="RefSeq" id="WP_103446662.1">
    <property type="nucleotide sequence ID" value="NZ_MINH01000019.1"/>
</dbReference>
<proteinExistence type="predicted"/>
<comment type="caution">
    <text evidence="1">The sequence shown here is derived from an EMBL/GenBank/DDBJ whole genome shotgun (WGS) entry which is preliminary data.</text>
</comment>